<organism evidence="1 2">
    <name type="scientific">Actinoplanes sandaracinus</name>
    <dbReference type="NCBI Taxonomy" id="3045177"/>
    <lineage>
        <taxon>Bacteria</taxon>
        <taxon>Bacillati</taxon>
        <taxon>Actinomycetota</taxon>
        <taxon>Actinomycetes</taxon>
        <taxon>Micromonosporales</taxon>
        <taxon>Micromonosporaceae</taxon>
        <taxon>Actinoplanes</taxon>
    </lineage>
</organism>
<keyword evidence="2" id="KW-1185">Reference proteome</keyword>
<dbReference type="Proteomes" id="UP001241758">
    <property type="component" value="Unassembled WGS sequence"/>
</dbReference>
<proteinExistence type="predicted"/>
<name>A0ABT6X2C8_9ACTN</name>
<dbReference type="InterPro" id="IPR011989">
    <property type="entry name" value="ARM-like"/>
</dbReference>
<evidence type="ECO:0008006" key="3">
    <source>
        <dbReference type="Google" id="ProtNLM"/>
    </source>
</evidence>
<protein>
    <recommendedName>
        <fullName evidence="3">PE-PGRS family protein</fullName>
    </recommendedName>
</protein>
<dbReference type="RefSeq" id="WP_282767443.1">
    <property type="nucleotide sequence ID" value="NZ_JASCTH010000066.1"/>
</dbReference>
<accession>A0ABT6X2C8</accession>
<dbReference type="InterPro" id="IPR016024">
    <property type="entry name" value="ARM-type_fold"/>
</dbReference>
<reference evidence="1 2" key="1">
    <citation type="submission" date="2023-05" db="EMBL/GenBank/DDBJ databases">
        <title>Actinoplanes sp. NEAU-A12 genome sequencing.</title>
        <authorList>
            <person name="Wang Z.-S."/>
        </authorList>
    </citation>
    <scope>NUCLEOTIDE SEQUENCE [LARGE SCALE GENOMIC DNA]</scope>
    <source>
        <strain evidence="1 2">NEAU-A12</strain>
    </source>
</reference>
<evidence type="ECO:0000313" key="1">
    <source>
        <dbReference type="EMBL" id="MDI6105980.1"/>
    </source>
</evidence>
<dbReference type="Gene3D" id="1.25.10.10">
    <property type="entry name" value="Leucine-rich Repeat Variant"/>
    <property type="match status" value="1"/>
</dbReference>
<evidence type="ECO:0000313" key="2">
    <source>
        <dbReference type="Proteomes" id="UP001241758"/>
    </source>
</evidence>
<comment type="caution">
    <text evidence="1">The sequence shown here is derived from an EMBL/GenBank/DDBJ whole genome shotgun (WGS) entry which is preliminary data.</text>
</comment>
<sequence>MPDIQPADVPDGTWTRLTAATDLDRRVALSWLSGLGFNRAAPVDVLLSLLEAGEAGFLWREDLPPEVMDAAISHDARDVRAIAADSGHLSATQWDRLVATTPDPRQRELFAELAGEHLAARRLSRGGRGVGRAPRPDAMPPQTPKEIAAMAAEAPDIDPGDRTMALWWVGALHENAEAMRQLAASPKLLIRRSVARAPRLPTDVVAALARDQDRVVRLFLAESCDDAPPEMLLEVAAWWEGSLSFLGRPHDHPNFPRDGLLRYVTDPNPRMRALSLTDPASTNALAEQLSCDPDPVVRRAAGQDQRLSPESLQRLAADTDQGVRRRAWLNPSMPLEALVTLLLDAGSADYAARNPVIPIPIMRRMVALGRLQSTARTS</sequence>
<dbReference type="SUPFAM" id="SSF48371">
    <property type="entry name" value="ARM repeat"/>
    <property type="match status" value="1"/>
</dbReference>
<dbReference type="EMBL" id="JASCTH010000066">
    <property type="protein sequence ID" value="MDI6105980.1"/>
    <property type="molecule type" value="Genomic_DNA"/>
</dbReference>
<gene>
    <name evidence="1" type="ORF">QLQ12_46160</name>
</gene>